<evidence type="ECO:0000313" key="3">
    <source>
        <dbReference type="EMBL" id="VFQ64426.1"/>
    </source>
</evidence>
<feature type="compositionally biased region" description="Polar residues" evidence="1">
    <location>
        <begin position="136"/>
        <end position="148"/>
    </location>
</feature>
<feature type="compositionally biased region" description="Polar residues" evidence="1">
    <location>
        <begin position="270"/>
        <end position="279"/>
    </location>
</feature>
<feature type="region of interest" description="Disordered" evidence="1">
    <location>
        <begin position="136"/>
        <end position="294"/>
    </location>
</feature>
<name>A0A484KQR0_9ASTE</name>
<proteinExistence type="predicted"/>
<protein>
    <recommendedName>
        <fullName evidence="2">GAG-pre-integrase domain-containing protein</fullName>
    </recommendedName>
</protein>
<dbReference type="EMBL" id="OOIL02000404">
    <property type="protein sequence ID" value="VFQ64426.1"/>
    <property type="molecule type" value="Genomic_DNA"/>
</dbReference>
<gene>
    <name evidence="3" type="ORF">CCAM_LOCUS6202</name>
</gene>
<dbReference type="InterPro" id="IPR025724">
    <property type="entry name" value="GAG-pre-integrase_dom"/>
</dbReference>
<evidence type="ECO:0000256" key="1">
    <source>
        <dbReference type="SAM" id="MobiDB-lite"/>
    </source>
</evidence>
<dbReference type="OrthoDB" id="1306223at2759"/>
<evidence type="ECO:0000313" key="4">
    <source>
        <dbReference type="Proteomes" id="UP000595140"/>
    </source>
</evidence>
<sequence>MASIDRCSVLVDCCCCRITKRSTVALERSSTSTVPSADCLIDAIVASSANAVRHSATAMADEEPRKMFFSLSSCVSSLKLSEIGMGEQEGGLYYFKEPEKKMVCSAKKESKFDLWHKRLGHPSSHVLSLVPEVGTSASLNTGTTNEVSSYDEDEELRTEEQMDRSRRDSRPEESSRADRLQTVDLMDRSDAQGRPSERPNDGFLGDDRTVDLVDRPDIHGRPFERQNDGSLGDDQTVDRDEEDGRPPPRQKVSDQEQLQTVDPVDRSTDGSRPSPSQPAVENLGRGQREKRPNVRLADYVTHVPSPNRGDFPGEKAKSIGSATRSGSVISQQMVEQMRLFNLREEEREKRRIENEDLEIMEKDLGTLTGFKRMYEKKQNEIKAKYDML</sequence>
<dbReference type="AlphaFoldDB" id="A0A484KQR0"/>
<keyword evidence="4" id="KW-1185">Reference proteome</keyword>
<reference evidence="3 4" key="1">
    <citation type="submission" date="2018-04" db="EMBL/GenBank/DDBJ databases">
        <authorList>
            <person name="Vogel A."/>
        </authorList>
    </citation>
    <scope>NUCLEOTIDE SEQUENCE [LARGE SCALE GENOMIC DNA]</scope>
</reference>
<dbReference type="Proteomes" id="UP000595140">
    <property type="component" value="Unassembled WGS sequence"/>
</dbReference>
<feature type="domain" description="GAG-pre-integrase" evidence="2">
    <location>
        <begin position="91"/>
        <end position="130"/>
    </location>
</feature>
<accession>A0A484KQR0</accession>
<dbReference type="Pfam" id="PF13976">
    <property type="entry name" value="gag_pre-integrs"/>
    <property type="match status" value="1"/>
</dbReference>
<organism evidence="3 4">
    <name type="scientific">Cuscuta campestris</name>
    <dbReference type="NCBI Taxonomy" id="132261"/>
    <lineage>
        <taxon>Eukaryota</taxon>
        <taxon>Viridiplantae</taxon>
        <taxon>Streptophyta</taxon>
        <taxon>Embryophyta</taxon>
        <taxon>Tracheophyta</taxon>
        <taxon>Spermatophyta</taxon>
        <taxon>Magnoliopsida</taxon>
        <taxon>eudicotyledons</taxon>
        <taxon>Gunneridae</taxon>
        <taxon>Pentapetalae</taxon>
        <taxon>asterids</taxon>
        <taxon>lamiids</taxon>
        <taxon>Solanales</taxon>
        <taxon>Convolvulaceae</taxon>
        <taxon>Cuscuteae</taxon>
        <taxon>Cuscuta</taxon>
        <taxon>Cuscuta subgen. Grammica</taxon>
        <taxon>Cuscuta sect. Cleistogrammica</taxon>
    </lineage>
</organism>
<evidence type="ECO:0000259" key="2">
    <source>
        <dbReference type="Pfam" id="PF13976"/>
    </source>
</evidence>
<feature type="compositionally biased region" description="Basic and acidic residues" evidence="1">
    <location>
        <begin position="236"/>
        <end position="254"/>
    </location>
</feature>
<feature type="compositionally biased region" description="Basic and acidic residues" evidence="1">
    <location>
        <begin position="158"/>
        <end position="227"/>
    </location>
</feature>